<dbReference type="InterPro" id="IPR050396">
    <property type="entry name" value="Glycosyltr_51/Transpeptidase"/>
</dbReference>
<evidence type="ECO:0000256" key="6">
    <source>
        <dbReference type="ARBA" id="ARBA00022960"/>
    </source>
</evidence>
<feature type="domain" description="Glycosyl transferase family 51" evidence="13">
    <location>
        <begin position="56"/>
        <end position="226"/>
    </location>
</feature>
<dbReference type="AlphaFoldDB" id="A0A1Y5F9P7"/>
<evidence type="ECO:0000256" key="12">
    <source>
        <dbReference type="SAM" id="MobiDB-lite"/>
    </source>
</evidence>
<evidence type="ECO:0000259" key="13">
    <source>
        <dbReference type="Pfam" id="PF00912"/>
    </source>
</evidence>
<protein>
    <recommendedName>
        <fullName evidence="13">Glycosyl transferase family 51 domain-containing protein</fullName>
    </recommendedName>
</protein>
<sequence length="309" mass="35994">MKHKRKKIAVLLSLFILFTFIFMLGSIPIFEINKLQNQFVDFKVNKKGIVEYHIVKKKPKSWVQLKDISKPAVQAIMLSEDWFFYGHHGVDLSQLKEAAIDSMNGKKLRGASTISQQVTKNIFFTHDRTIKRKLKELASTIYLENKVSKDKILEIYLNIIQYGKNLYGIRKASKYYFKKSPKKLNAKEGAFLAMLLPSPVRYAQSFKERKLTDFAKTTVHNILDKMVLAKVMTAKEAAREKKRKLSFEKTRRSLKGHGNMQRIKKLSDGRDWEERYKYDPDLSLAEDVEYDPDAINDDDLNIKEEFAVD</sequence>
<dbReference type="SUPFAM" id="SSF53955">
    <property type="entry name" value="Lysozyme-like"/>
    <property type="match status" value="1"/>
</dbReference>
<dbReference type="GO" id="GO:0005886">
    <property type="term" value="C:plasma membrane"/>
    <property type="evidence" value="ECO:0007669"/>
    <property type="project" value="UniProtKB-SubCell"/>
</dbReference>
<dbReference type="GO" id="GO:0009252">
    <property type="term" value="P:peptidoglycan biosynthetic process"/>
    <property type="evidence" value="ECO:0007669"/>
    <property type="project" value="UniProtKB-KW"/>
</dbReference>
<dbReference type="InterPro" id="IPR023346">
    <property type="entry name" value="Lysozyme-like_dom_sf"/>
</dbReference>
<keyword evidence="5" id="KW-0808">Transferase</keyword>
<evidence type="ECO:0000256" key="8">
    <source>
        <dbReference type="ARBA" id="ARBA00023136"/>
    </source>
</evidence>
<dbReference type="EMBL" id="MAAO01000005">
    <property type="protein sequence ID" value="OUR97777.1"/>
    <property type="molecule type" value="Genomic_DNA"/>
</dbReference>
<comment type="pathway">
    <text evidence="2">Cell wall biogenesis; peptidoglycan biosynthesis.</text>
</comment>
<evidence type="ECO:0000256" key="9">
    <source>
        <dbReference type="ARBA" id="ARBA00023316"/>
    </source>
</evidence>
<evidence type="ECO:0000256" key="11">
    <source>
        <dbReference type="ARBA" id="ARBA00049902"/>
    </source>
</evidence>
<evidence type="ECO:0000256" key="2">
    <source>
        <dbReference type="ARBA" id="ARBA00004752"/>
    </source>
</evidence>
<evidence type="ECO:0000313" key="15">
    <source>
        <dbReference type="Proteomes" id="UP000196531"/>
    </source>
</evidence>
<keyword evidence="7" id="KW-0573">Peptidoglycan synthesis</keyword>
<dbReference type="GO" id="GO:0008955">
    <property type="term" value="F:peptidoglycan glycosyltransferase activity"/>
    <property type="evidence" value="ECO:0007669"/>
    <property type="project" value="UniProtKB-EC"/>
</dbReference>
<name>A0A1Y5F9P7_9BACT</name>
<dbReference type="GO" id="GO:0030288">
    <property type="term" value="C:outer membrane-bounded periplasmic space"/>
    <property type="evidence" value="ECO:0007669"/>
    <property type="project" value="TreeGrafter"/>
</dbReference>
<evidence type="ECO:0000256" key="1">
    <source>
        <dbReference type="ARBA" id="ARBA00004236"/>
    </source>
</evidence>
<dbReference type="GO" id="GO:0008360">
    <property type="term" value="P:regulation of cell shape"/>
    <property type="evidence" value="ECO:0007669"/>
    <property type="project" value="UniProtKB-KW"/>
</dbReference>
<accession>A0A1Y5F9P7</accession>
<evidence type="ECO:0000256" key="7">
    <source>
        <dbReference type="ARBA" id="ARBA00022984"/>
    </source>
</evidence>
<comment type="subcellular location">
    <subcellularLocation>
        <location evidence="1">Cell membrane</location>
    </subcellularLocation>
</comment>
<comment type="catalytic activity">
    <reaction evidence="10">
        <text>Preferential cleavage: (Ac)2-L-Lys-D-Ala-|-D-Ala. Also transpeptidation of peptidyl-alanyl moieties that are N-acyl substituents of D-alanine.</text>
        <dbReference type="EC" id="3.4.16.4"/>
    </reaction>
</comment>
<dbReference type="GO" id="GO:0071555">
    <property type="term" value="P:cell wall organization"/>
    <property type="evidence" value="ECO:0007669"/>
    <property type="project" value="UniProtKB-KW"/>
</dbReference>
<keyword evidence="4" id="KW-0328">Glycosyltransferase</keyword>
<comment type="catalytic activity">
    <reaction evidence="11">
        <text>[GlcNAc-(1-&gt;4)-Mur2Ac(oyl-L-Ala-gamma-D-Glu-L-Lys-D-Ala-D-Ala)](n)-di-trans,octa-cis-undecaprenyl diphosphate + beta-D-GlcNAc-(1-&gt;4)-Mur2Ac(oyl-L-Ala-gamma-D-Glu-L-Lys-D-Ala-D-Ala)-di-trans,octa-cis-undecaprenyl diphosphate = [GlcNAc-(1-&gt;4)-Mur2Ac(oyl-L-Ala-gamma-D-Glu-L-Lys-D-Ala-D-Ala)](n+1)-di-trans,octa-cis-undecaprenyl diphosphate + di-trans,octa-cis-undecaprenyl diphosphate + H(+)</text>
        <dbReference type="Rhea" id="RHEA:23708"/>
        <dbReference type="Rhea" id="RHEA-COMP:9602"/>
        <dbReference type="Rhea" id="RHEA-COMP:9603"/>
        <dbReference type="ChEBI" id="CHEBI:15378"/>
        <dbReference type="ChEBI" id="CHEBI:58405"/>
        <dbReference type="ChEBI" id="CHEBI:60033"/>
        <dbReference type="ChEBI" id="CHEBI:78435"/>
        <dbReference type="EC" id="2.4.99.28"/>
    </reaction>
</comment>
<dbReference type="Pfam" id="PF00912">
    <property type="entry name" value="Transgly"/>
    <property type="match status" value="1"/>
</dbReference>
<organism evidence="14 15">
    <name type="scientific">Halobacteriovorax marinus</name>
    <dbReference type="NCBI Taxonomy" id="97084"/>
    <lineage>
        <taxon>Bacteria</taxon>
        <taxon>Pseudomonadati</taxon>
        <taxon>Bdellovibrionota</taxon>
        <taxon>Bacteriovoracia</taxon>
        <taxon>Bacteriovoracales</taxon>
        <taxon>Halobacteriovoraceae</taxon>
        <taxon>Halobacteriovorax</taxon>
    </lineage>
</organism>
<comment type="caution">
    <text evidence="14">The sequence shown here is derived from an EMBL/GenBank/DDBJ whole genome shotgun (WGS) entry which is preliminary data.</text>
</comment>
<dbReference type="InterPro" id="IPR036950">
    <property type="entry name" value="PBP_transglycosylase"/>
</dbReference>
<keyword evidence="9" id="KW-0961">Cell wall biogenesis/degradation</keyword>
<evidence type="ECO:0000256" key="5">
    <source>
        <dbReference type="ARBA" id="ARBA00022679"/>
    </source>
</evidence>
<dbReference type="Gene3D" id="1.10.3810.10">
    <property type="entry name" value="Biosynthetic peptidoglycan transglycosylase-like"/>
    <property type="match status" value="1"/>
</dbReference>
<dbReference type="PANTHER" id="PTHR32282">
    <property type="entry name" value="BINDING PROTEIN TRANSPEPTIDASE, PUTATIVE-RELATED"/>
    <property type="match status" value="1"/>
</dbReference>
<evidence type="ECO:0000256" key="10">
    <source>
        <dbReference type="ARBA" id="ARBA00034000"/>
    </source>
</evidence>
<evidence type="ECO:0000313" key="14">
    <source>
        <dbReference type="EMBL" id="OUR97777.1"/>
    </source>
</evidence>
<dbReference type="InterPro" id="IPR001264">
    <property type="entry name" value="Glyco_trans_51"/>
</dbReference>
<proteinExistence type="predicted"/>
<reference evidence="15" key="1">
    <citation type="journal article" date="2017" name="Proc. Natl. Acad. Sci. U.S.A.">
        <title>Simulation of Deepwater Horizon oil plume reveals substrate specialization within a complex community of hydrocarbon-degraders.</title>
        <authorList>
            <person name="Hu P."/>
            <person name="Dubinsky E.A."/>
            <person name="Probst A.J."/>
            <person name="Wang J."/>
            <person name="Sieber C.M.K."/>
            <person name="Tom L.M."/>
            <person name="Gardinali P."/>
            <person name="Banfield J.F."/>
            <person name="Atlas R.M."/>
            <person name="Andersen G.L."/>
        </authorList>
    </citation>
    <scope>NUCLEOTIDE SEQUENCE [LARGE SCALE GENOMIC DNA]</scope>
</reference>
<dbReference type="Proteomes" id="UP000196531">
    <property type="component" value="Unassembled WGS sequence"/>
</dbReference>
<keyword evidence="3" id="KW-1003">Cell membrane</keyword>
<keyword evidence="6" id="KW-0133">Cell shape</keyword>
<dbReference type="PANTHER" id="PTHR32282:SF11">
    <property type="entry name" value="PENICILLIN-BINDING PROTEIN 1B"/>
    <property type="match status" value="1"/>
</dbReference>
<evidence type="ECO:0000256" key="4">
    <source>
        <dbReference type="ARBA" id="ARBA00022676"/>
    </source>
</evidence>
<feature type="region of interest" description="Disordered" evidence="12">
    <location>
        <begin position="242"/>
        <end position="266"/>
    </location>
</feature>
<dbReference type="GO" id="GO:0009002">
    <property type="term" value="F:serine-type D-Ala-D-Ala carboxypeptidase activity"/>
    <property type="evidence" value="ECO:0007669"/>
    <property type="project" value="UniProtKB-EC"/>
</dbReference>
<gene>
    <name evidence="14" type="ORF">A9Q84_06135</name>
</gene>
<evidence type="ECO:0000256" key="3">
    <source>
        <dbReference type="ARBA" id="ARBA00022475"/>
    </source>
</evidence>
<keyword evidence="8" id="KW-0472">Membrane</keyword>